<organism evidence="3 4">
    <name type="scientific">Zophobas morio</name>
    <dbReference type="NCBI Taxonomy" id="2755281"/>
    <lineage>
        <taxon>Eukaryota</taxon>
        <taxon>Metazoa</taxon>
        <taxon>Ecdysozoa</taxon>
        <taxon>Arthropoda</taxon>
        <taxon>Hexapoda</taxon>
        <taxon>Insecta</taxon>
        <taxon>Pterygota</taxon>
        <taxon>Neoptera</taxon>
        <taxon>Endopterygota</taxon>
        <taxon>Coleoptera</taxon>
        <taxon>Polyphaga</taxon>
        <taxon>Cucujiformia</taxon>
        <taxon>Tenebrionidae</taxon>
        <taxon>Zophobas</taxon>
    </lineage>
</organism>
<dbReference type="Pfam" id="PF00106">
    <property type="entry name" value="adh_short"/>
    <property type="match status" value="1"/>
</dbReference>
<reference evidence="3" key="1">
    <citation type="journal article" date="2023" name="G3 (Bethesda)">
        <title>Whole genome assemblies of Zophobas morio and Tenebrio molitor.</title>
        <authorList>
            <person name="Kaur S."/>
            <person name="Stinson S.A."/>
            <person name="diCenzo G.C."/>
        </authorList>
    </citation>
    <scope>NUCLEOTIDE SEQUENCE</scope>
    <source>
        <strain evidence="3">QUZm001</strain>
    </source>
</reference>
<dbReference type="PANTHER" id="PTHR44229:SF8">
    <property type="entry name" value="ALCOHOL DEHYDROGENASE-RELATED"/>
    <property type="match status" value="1"/>
</dbReference>
<accession>A0AA38I3U4</accession>
<evidence type="ECO:0000313" key="4">
    <source>
        <dbReference type="Proteomes" id="UP001168821"/>
    </source>
</evidence>
<evidence type="ECO:0000313" key="3">
    <source>
        <dbReference type="EMBL" id="KAJ3648865.1"/>
    </source>
</evidence>
<protein>
    <submittedName>
        <fullName evidence="3">Uncharacterized protein</fullName>
    </submittedName>
</protein>
<dbReference type="GO" id="GO:0005737">
    <property type="term" value="C:cytoplasm"/>
    <property type="evidence" value="ECO:0007669"/>
    <property type="project" value="TreeGrafter"/>
</dbReference>
<sequence length="270" mass="30268">MFRLLLYKHTKELITTFSTNRFQPHRGIFYNCALSKKKTSFISKGNKKTDKASQEVFFPSLRNESIKDKIALVTGGTEGIGLQCVRELLTGGAKGVMIADTNATKGYDTVMKFSQEFGRNKITFIQIKAANYVLLKNAFISTINFYKGLDIVINHVRFQEKNWEDQIDENIKRVVLSTQLCLEFMGSNYGGNGGILLNIASNYDERTISCPLRLAIQDFIVRFDKSVANAHFDSSNIRILTICKATFDSIGCDLSTIISKGPNGCVWEPA</sequence>
<dbReference type="InterPro" id="IPR002347">
    <property type="entry name" value="SDR_fam"/>
</dbReference>
<gene>
    <name evidence="3" type="ORF">Zmor_020635</name>
</gene>
<evidence type="ECO:0000256" key="2">
    <source>
        <dbReference type="ARBA" id="ARBA00023002"/>
    </source>
</evidence>
<comment type="caution">
    <text evidence="3">The sequence shown here is derived from an EMBL/GenBank/DDBJ whole genome shotgun (WGS) entry which is preliminary data.</text>
</comment>
<dbReference type="EMBL" id="JALNTZ010000006">
    <property type="protein sequence ID" value="KAJ3648865.1"/>
    <property type="molecule type" value="Genomic_DNA"/>
</dbReference>
<proteinExistence type="inferred from homology"/>
<dbReference type="Gene3D" id="3.40.50.720">
    <property type="entry name" value="NAD(P)-binding Rossmann-like Domain"/>
    <property type="match status" value="1"/>
</dbReference>
<keyword evidence="2" id="KW-0560">Oxidoreductase</keyword>
<dbReference type="SUPFAM" id="SSF51735">
    <property type="entry name" value="NAD(P)-binding Rossmann-fold domains"/>
    <property type="match status" value="1"/>
</dbReference>
<dbReference type="PANTHER" id="PTHR44229">
    <property type="entry name" value="15-HYDROXYPROSTAGLANDIN DEHYDROGENASE [NAD(+)]"/>
    <property type="match status" value="1"/>
</dbReference>
<dbReference type="AlphaFoldDB" id="A0AA38I3U4"/>
<dbReference type="Proteomes" id="UP001168821">
    <property type="component" value="Unassembled WGS sequence"/>
</dbReference>
<keyword evidence="4" id="KW-1185">Reference proteome</keyword>
<comment type="similarity">
    <text evidence="1">Belongs to the short-chain dehydrogenases/reductases (SDR) family.</text>
</comment>
<dbReference type="GO" id="GO:0016616">
    <property type="term" value="F:oxidoreductase activity, acting on the CH-OH group of donors, NAD or NADP as acceptor"/>
    <property type="evidence" value="ECO:0007669"/>
    <property type="project" value="TreeGrafter"/>
</dbReference>
<name>A0AA38I3U4_9CUCU</name>
<dbReference type="InterPro" id="IPR036291">
    <property type="entry name" value="NAD(P)-bd_dom_sf"/>
</dbReference>
<evidence type="ECO:0000256" key="1">
    <source>
        <dbReference type="ARBA" id="ARBA00006484"/>
    </source>
</evidence>